<proteinExistence type="predicted"/>
<sequence length="285" mass="31407">MIRKCLVAASVLFSLVGLVGAYADVYVPTVTFWGNPAALLTETWSVPVYSCANACIALTVNSYLISRFYGLSKNIFVTLVLCLIALFAFVMAFLVIFLYPGVDEENFQKVKKLSITWSISCVVSDVSIATSLVLTLRRMKSGFMSTNRLIRRVVIVSIQNGCATSIATIGGMIGVIVKINSNIGTIFFFLLSPLYLLTLLSNFNLRESGKSGSRTWSSSRNGTTPNTSIVIDGIHIGRPNMNPTQSEIERAGRRQQNFEGSLNQKSDPNAETFREEQIDFRPTLK</sequence>
<feature type="compositionally biased region" description="Low complexity" evidence="1">
    <location>
        <begin position="208"/>
        <end position="224"/>
    </location>
</feature>
<gene>
    <name evidence="5" type="ORF">MVEN_00210400</name>
</gene>
<feature type="chain" id="PRO_5034183750" description="DUF6534 domain-containing protein" evidence="3">
    <location>
        <begin position="22"/>
        <end position="285"/>
    </location>
</feature>
<dbReference type="Proteomes" id="UP000620124">
    <property type="component" value="Unassembled WGS sequence"/>
</dbReference>
<name>A0A8H6Z0R3_9AGAR</name>
<evidence type="ECO:0000313" key="6">
    <source>
        <dbReference type="Proteomes" id="UP000620124"/>
    </source>
</evidence>
<dbReference type="OrthoDB" id="3203775at2759"/>
<evidence type="ECO:0000256" key="3">
    <source>
        <dbReference type="SAM" id="SignalP"/>
    </source>
</evidence>
<protein>
    <recommendedName>
        <fullName evidence="4">DUF6534 domain-containing protein</fullName>
    </recommendedName>
</protein>
<feature type="transmembrane region" description="Helical" evidence="2">
    <location>
        <begin position="114"/>
        <end position="134"/>
    </location>
</feature>
<comment type="caution">
    <text evidence="5">The sequence shown here is derived from an EMBL/GenBank/DDBJ whole genome shotgun (WGS) entry which is preliminary data.</text>
</comment>
<feature type="compositionally biased region" description="Polar residues" evidence="1">
    <location>
        <begin position="254"/>
        <end position="269"/>
    </location>
</feature>
<dbReference type="Pfam" id="PF20152">
    <property type="entry name" value="DUF6534"/>
    <property type="match status" value="1"/>
</dbReference>
<dbReference type="PANTHER" id="PTHR40465">
    <property type="entry name" value="CHROMOSOME 1, WHOLE GENOME SHOTGUN SEQUENCE"/>
    <property type="match status" value="1"/>
</dbReference>
<feature type="transmembrane region" description="Helical" evidence="2">
    <location>
        <begin position="183"/>
        <end position="205"/>
    </location>
</feature>
<keyword evidence="3" id="KW-0732">Signal</keyword>
<dbReference type="InterPro" id="IPR045339">
    <property type="entry name" value="DUF6534"/>
</dbReference>
<keyword evidence="2" id="KW-0472">Membrane</keyword>
<keyword evidence="2" id="KW-1133">Transmembrane helix</keyword>
<feature type="transmembrane region" description="Helical" evidence="2">
    <location>
        <begin position="76"/>
        <end position="102"/>
    </location>
</feature>
<dbReference type="AlphaFoldDB" id="A0A8H6Z0R3"/>
<feature type="transmembrane region" description="Helical" evidence="2">
    <location>
        <begin position="154"/>
        <end position="177"/>
    </location>
</feature>
<dbReference type="PANTHER" id="PTHR40465:SF1">
    <property type="entry name" value="DUF6534 DOMAIN-CONTAINING PROTEIN"/>
    <property type="match status" value="1"/>
</dbReference>
<accession>A0A8H6Z0R3</accession>
<feature type="domain" description="DUF6534" evidence="4">
    <location>
        <begin position="122"/>
        <end position="208"/>
    </location>
</feature>
<evidence type="ECO:0000259" key="4">
    <source>
        <dbReference type="Pfam" id="PF20152"/>
    </source>
</evidence>
<reference evidence="5" key="1">
    <citation type="submission" date="2020-05" db="EMBL/GenBank/DDBJ databases">
        <title>Mycena genomes resolve the evolution of fungal bioluminescence.</title>
        <authorList>
            <person name="Tsai I.J."/>
        </authorList>
    </citation>
    <scope>NUCLEOTIDE SEQUENCE</scope>
    <source>
        <strain evidence="5">CCC161011</strain>
    </source>
</reference>
<evidence type="ECO:0000256" key="2">
    <source>
        <dbReference type="SAM" id="Phobius"/>
    </source>
</evidence>
<organism evidence="5 6">
    <name type="scientific">Mycena venus</name>
    <dbReference type="NCBI Taxonomy" id="2733690"/>
    <lineage>
        <taxon>Eukaryota</taxon>
        <taxon>Fungi</taxon>
        <taxon>Dikarya</taxon>
        <taxon>Basidiomycota</taxon>
        <taxon>Agaricomycotina</taxon>
        <taxon>Agaricomycetes</taxon>
        <taxon>Agaricomycetidae</taxon>
        <taxon>Agaricales</taxon>
        <taxon>Marasmiineae</taxon>
        <taxon>Mycenaceae</taxon>
        <taxon>Mycena</taxon>
    </lineage>
</organism>
<feature type="transmembrane region" description="Helical" evidence="2">
    <location>
        <begin position="47"/>
        <end position="64"/>
    </location>
</feature>
<dbReference type="EMBL" id="JACAZI010000002">
    <property type="protein sequence ID" value="KAF7368849.1"/>
    <property type="molecule type" value="Genomic_DNA"/>
</dbReference>
<keyword evidence="6" id="KW-1185">Reference proteome</keyword>
<feature type="region of interest" description="Disordered" evidence="1">
    <location>
        <begin position="208"/>
        <end position="285"/>
    </location>
</feature>
<feature type="signal peptide" evidence="3">
    <location>
        <begin position="1"/>
        <end position="21"/>
    </location>
</feature>
<evidence type="ECO:0000313" key="5">
    <source>
        <dbReference type="EMBL" id="KAF7368849.1"/>
    </source>
</evidence>
<keyword evidence="2" id="KW-0812">Transmembrane</keyword>
<evidence type="ECO:0000256" key="1">
    <source>
        <dbReference type="SAM" id="MobiDB-lite"/>
    </source>
</evidence>